<dbReference type="Proteomes" id="UP000177659">
    <property type="component" value="Unassembled WGS sequence"/>
</dbReference>
<reference evidence="2 3" key="1">
    <citation type="journal article" date="2016" name="Nat. Commun.">
        <title>Thousands of microbial genomes shed light on interconnected biogeochemical processes in an aquifer system.</title>
        <authorList>
            <person name="Anantharaman K."/>
            <person name="Brown C.T."/>
            <person name="Hug L.A."/>
            <person name="Sharon I."/>
            <person name="Castelle C.J."/>
            <person name="Probst A.J."/>
            <person name="Thomas B.C."/>
            <person name="Singh A."/>
            <person name="Wilkins M.J."/>
            <person name="Karaoz U."/>
            <person name="Brodie E.L."/>
            <person name="Williams K.H."/>
            <person name="Hubbard S.S."/>
            <person name="Banfield J.F."/>
        </authorList>
    </citation>
    <scope>NUCLEOTIDE SEQUENCE [LARGE SCALE GENOMIC DNA]</scope>
</reference>
<protein>
    <submittedName>
        <fullName evidence="2">Uncharacterized protein</fullName>
    </submittedName>
</protein>
<proteinExistence type="predicted"/>
<organism evidence="2 3">
    <name type="scientific">Candidatus Kaiserbacteria bacterium RIFCSPHIGHO2_02_FULL_49_11</name>
    <dbReference type="NCBI Taxonomy" id="1798489"/>
    <lineage>
        <taxon>Bacteria</taxon>
        <taxon>Candidatus Kaiseribacteriota</taxon>
    </lineage>
</organism>
<feature type="transmembrane region" description="Helical" evidence="1">
    <location>
        <begin position="30"/>
        <end position="47"/>
    </location>
</feature>
<comment type="caution">
    <text evidence="2">The sequence shown here is derived from an EMBL/GenBank/DDBJ whole genome shotgun (WGS) entry which is preliminary data.</text>
</comment>
<name>A0A1F6D1A4_9BACT</name>
<feature type="transmembrane region" description="Helical" evidence="1">
    <location>
        <begin position="179"/>
        <end position="199"/>
    </location>
</feature>
<keyword evidence="1" id="KW-1133">Transmembrane helix</keyword>
<sequence length="240" mass="27624">MSVFCNYLGQLRLYSFIPFVLFSSTFTTDSYQIVALALLWLGFLVYLETRHKDPFRLRFSPYLWVLFTIPSLYLFPPYVTIPFLFFSFLYAKKKDGVLWGLTSPLWRGLQDFSLAFTFNPTIAFLSLALIIRNLIGDFRDARHDSQTGTKTIPVILGLIKENAWGYWGHLVLTLASTVLWWYFSLFTIPFFIITLLLIVQTLSYPLTPRASGPSFLDFYSTPFSTPGEQTPEGRAPRGTK</sequence>
<keyword evidence="1" id="KW-0812">Transmembrane</keyword>
<feature type="transmembrane region" description="Helical" evidence="1">
    <location>
        <begin position="112"/>
        <end position="135"/>
    </location>
</feature>
<feature type="transmembrane region" description="Helical" evidence="1">
    <location>
        <begin position="59"/>
        <end position="92"/>
    </location>
</feature>
<evidence type="ECO:0000256" key="1">
    <source>
        <dbReference type="SAM" id="Phobius"/>
    </source>
</evidence>
<evidence type="ECO:0000313" key="3">
    <source>
        <dbReference type="Proteomes" id="UP000177659"/>
    </source>
</evidence>
<keyword evidence="1" id="KW-0472">Membrane</keyword>
<gene>
    <name evidence="2" type="ORF">A3D62_01100</name>
</gene>
<dbReference type="EMBL" id="MFLC01000018">
    <property type="protein sequence ID" value="OGG55100.1"/>
    <property type="molecule type" value="Genomic_DNA"/>
</dbReference>
<accession>A0A1F6D1A4</accession>
<evidence type="ECO:0000313" key="2">
    <source>
        <dbReference type="EMBL" id="OGG55100.1"/>
    </source>
</evidence>
<dbReference type="AlphaFoldDB" id="A0A1F6D1A4"/>